<sequence length="1038" mass="117065">MKIIALHFKNVNSLAGEWNIRFDDPAFLRNHLFAISGPTGSGKSSVLDAISLALYGKTPRQDNVSDKRGGVSVGPELVMTTGTGESFSEVIFESAGSRYMAVWKVHRSRNRADGAIQGVDRKILFEEKGSFVAKDEYSKSIEAQKKIEEVVGLNFDQFMRAVMLPQGGFDSFLKCKREEKAAILEKLSGQEIYRKISKAVYERNKAEDAHLKELQNLLSGIQLLPENEERDLKAWIENSNKTKASKEAELKKNEEFKRILGEVVTAEKECQDLRKAVEALLLENRNLEPDRKRLSRGNEAQLLIPELEKLELIRKDYAAKTAEKKNLLQKIPECELNRRQVQTELDAKTREEDRLRAEDKVRGELREKVSKLDSDIIRLEQICSEKIAEIRGKKARLEELRQKSVQLKNSRAEVEKALAENENYEKAHPTHKMLESEQAVISDRLNHLADSKNAVLKAKDALVVAKTRRNEAENIWRNQLLNLKNVSEERDRCLSNDMNKIVSFVQASLSDGDICPVCGSPYHAEHEKTEFTKGDLTATAGRLNSLQSRYEKAKNALSDAEYRLHAADDVIKNCEEDVVNKNKASLESFQMVVEKLRPFGFAEADLEVPQIVLSKIRTWASQWSACVKNIESCKRQIAVFEANENSLAQNVETAQADLRLLEDDLSKKKAETQDRVMERQKLFGSRDVAEDRRECQEKIDAVAQLRVELTEKRERCTKNLASVRSELDTISRQITEREREKESLDADLKAKLREHGFGSEQDLKNAVIPEVLRLQITQKIEKVTADLALSQGKSQQAEERLDHLRSLDTGHQTLETVAYKLETLAKEIADLTEELGKKTRLYTENDVAKKNFQKVIVEKEAQDQKVHVWSTLNSLIGSADGKKFVEYVQQLTLRKLISAANKHLHSLDPRYKIETDETGLNISLYDAECGTSRPSANLSGGETFLVSLSLALGLSSLASQRVRIDTLFLDEGFGSLDEHKLQKAIEVLRNLGERSDKLVGVISHVGRLKEEVSNHIEIIPSGSGHSQIVGPGVSMGVA</sequence>
<name>A0A2M9A5R2_9BACT</name>
<evidence type="ECO:0000313" key="2">
    <source>
        <dbReference type="EMBL" id="PJJ40967.1"/>
    </source>
</evidence>
<feature type="coiled-coil region" evidence="1">
    <location>
        <begin position="706"/>
        <end position="754"/>
    </location>
</feature>
<keyword evidence="2" id="KW-0269">Exonuclease</keyword>
<dbReference type="GO" id="GO:0016887">
    <property type="term" value="F:ATP hydrolysis activity"/>
    <property type="evidence" value="ECO:0007669"/>
    <property type="project" value="InterPro"/>
</dbReference>
<dbReference type="AlphaFoldDB" id="A0A2M9A5R2"/>
<feature type="coiled-coil region" evidence="1">
    <location>
        <begin position="383"/>
        <end position="427"/>
    </location>
</feature>
<accession>A0A2M9A5R2</accession>
<dbReference type="GO" id="GO:0006302">
    <property type="term" value="P:double-strand break repair"/>
    <property type="evidence" value="ECO:0007669"/>
    <property type="project" value="InterPro"/>
</dbReference>
<dbReference type="PANTHER" id="PTHR32114:SF2">
    <property type="entry name" value="ABC TRANSPORTER ABCH.3"/>
    <property type="match status" value="1"/>
</dbReference>
<reference evidence="2 3" key="1">
    <citation type="submission" date="2017-11" db="EMBL/GenBank/DDBJ databases">
        <title>Animal gut microbial communities from fecal samples from Wisconsin, USA.</title>
        <authorList>
            <person name="Neumann A."/>
        </authorList>
    </citation>
    <scope>NUCLEOTIDE SEQUENCE [LARGE SCALE GENOMIC DNA]</scope>
    <source>
        <strain evidence="2 3">UWS3</strain>
    </source>
</reference>
<dbReference type="PANTHER" id="PTHR32114">
    <property type="entry name" value="ABC TRANSPORTER ABCH.3"/>
    <property type="match status" value="1"/>
</dbReference>
<dbReference type="RefSeq" id="WP_100424990.1">
    <property type="nucleotide sequence ID" value="NZ_PGEX01000001.1"/>
</dbReference>
<evidence type="ECO:0000313" key="3">
    <source>
        <dbReference type="Proteomes" id="UP000231134"/>
    </source>
</evidence>
<dbReference type="GO" id="GO:0004527">
    <property type="term" value="F:exonuclease activity"/>
    <property type="evidence" value="ECO:0007669"/>
    <property type="project" value="UniProtKB-KW"/>
</dbReference>
<feature type="coiled-coil region" evidence="1">
    <location>
        <begin position="644"/>
        <end position="671"/>
    </location>
</feature>
<dbReference type="OrthoDB" id="9795626at2"/>
<comment type="caution">
    <text evidence="2">The sequence shown here is derived from an EMBL/GenBank/DDBJ whole genome shotgun (WGS) entry which is preliminary data.</text>
</comment>
<feature type="coiled-coil region" evidence="1">
    <location>
        <begin position="814"/>
        <end position="841"/>
    </location>
</feature>
<protein>
    <submittedName>
        <fullName evidence="2">Exonuclease SbcC</fullName>
    </submittedName>
</protein>
<keyword evidence="2" id="KW-0540">Nuclease</keyword>
<proteinExistence type="predicted"/>
<dbReference type="EMBL" id="PGEX01000001">
    <property type="protein sequence ID" value="PJJ40967.1"/>
    <property type="molecule type" value="Genomic_DNA"/>
</dbReference>
<dbReference type="Pfam" id="PF13558">
    <property type="entry name" value="SbcC_Walker_B"/>
    <property type="match status" value="1"/>
</dbReference>
<dbReference type="SUPFAM" id="SSF52540">
    <property type="entry name" value="P-loop containing nucleoside triphosphate hydrolases"/>
    <property type="match status" value="1"/>
</dbReference>
<feature type="coiled-coil region" evidence="1">
    <location>
        <begin position="310"/>
        <end position="358"/>
    </location>
</feature>
<dbReference type="Proteomes" id="UP000231134">
    <property type="component" value="Unassembled WGS sequence"/>
</dbReference>
<keyword evidence="1" id="KW-0175">Coiled coil</keyword>
<evidence type="ECO:0000256" key="1">
    <source>
        <dbReference type="SAM" id="Coils"/>
    </source>
</evidence>
<gene>
    <name evidence="2" type="ORF">BGX16_0919</name>
</gene>
<dbReference type="InterPro" id="IPR027417">
    <property type="entry name" value="P-loop_NTPase"/>
</dbReference>
<keyword evidence="3" id="KW-1185">Reference proteome</keyword>
<dbReference type="Gene3D" id="3.40.50.300">
    <property type="entry name" value="P-loop containing nucleotide triphosphate hydrolases"/>
    <property type="match status" value="2"/>
</dbReference>
<keyword evidence="2" id="KW-0378">Hydrolase</keyword>
<organism evidence="2 3">
    <name type="scientific">Hallerella succinigenes</name>
    <dbReference type="NCBI Taxonomy" id="1896222"/>
    <lineage>
        <taxon>Bacteria</taxon>
        <taxon>Pseudomonadati</taxon>
        <taxon>Fibrobacterota</taxon>
        <taxon>Fibrobacteria</taxon>
        <taxon>Fibrobacterales</taxon>
        <taxon>Fibrobacteraceae</taxon>
        <taxon>Hallerella</taxon>
    </lineage>
</organism>